<evidence type="ECO:0000313" key="5">
    <source>
        <dbReference type="Proteomes" id="UP000185990"/>
    </source>
</evidence>
<organism evidence="4 5">
    <name type="scientific">Pseudomonas versuta</name>
    <dbReference type="NCBI Taxonomy" id="1788301"/>
    <lineage>
        <taxon>Bacteria</taxon>
        <taxon>Pseudomonadati</taxon>
        <taxon>Pseudomonadota</taxon>
        <taxon>Gammaproteobacteria</taxon>
        <taxon>Pseudomonadales</taxon>
        <taxon>Pseudomonadaceae</taxon>
        <taxon>Pseudomonas</taxon>
    </lineage>
</organism>
<feature type="transmembrane region" description="Helical" evidence="2">
    <location>
        <begin position="957"/>
        <end position="979"/>
    </location>
</feature>
<evidence type="ECO:0000256" key="1">
    <source>
        <dbReference type="SAM" id="MobiDB-lite"/>
    </source>
</evidence>
<comment type="caution">
    <text evidence="4">The sequence shown here is derived from an EMBL/GenBank/DDBJ whole genome shotgun (WGS) entry which is preliminary data.</text>
</comment>
<dbReference type="EMBL" id="MPJD01000039">
    <property type="protein sequence ID" value="OKA18531.1"/>
    <property type="molecule type" value="Genomic_DNA"/>
</dbReference>
<evidence type="ECO:0000259" key="3">
    <source>
        <dbReference type="PROSITE" id="PS50181"/>
    </source>
</evidence>
<feature type="compositionally biased region" description="Polar residues" evidence="1">
    <location>
        <begin position="478"/>
        <end position="491"/>
    </location>
</feature>
<evidence type="ECO:0000313" key="4">
    <source>
        <dbReference type="EMBL" id="OKA18531.1"/>
    </source>
</evidence>
<dbReference type="InterPro" id="IPR022385">
    <property type="entry name" value="Rhs_assc_core"/>
</dbReference>
<dbReference type="AlphaFoldDB" id="A0A853ZQD9"/>
<dbReference type="Pfam" id="PF00646">
    <property type="entry name" value="F-box"/>
    <property type="match status" value="1"/>
</dbReference>
<dbReference type="Gene3D" id="2.180.10.10">
    <property type="entry name" value="RHS repeat-associated core"/>
    <property type="match status" value="2"/>
</dbReference>
<sequence>MPVRQDAPEFALPTFIQSSEEKLLLVEGEKRTELGRSSQTFIVDPASPHHGRMLSETQTVQGKSTTRSYSYQLNQARNARSLERAVLQENVTITGHDGHESSSQSSQDLYSGLMVTEQTDEQMRIAFAHDALGRVVQEVAAPDSAFEAEVNWAYSLSANERCQTRIGASGRKETVWLDGMGREIRREKQTDSGETYTAWTGEYDVLGRVFRETSYDPGNGDTPPLALTTQRTFDDWGNVLTETSADGVTQHTLADPVALTGTSWQTDANGVAGAKTVTTHTLDGKPLTEQLFCAQGELQHTLSWRYDGLGRCISQRDAMGRETRQEWDARDRLVSTTLPDGSVIKRTYAEGHDGELPATVSITHPSLGSNEVVLGERKYDGLGRLLWEKVGQSVSEWQYAEGQIHAHTQTLPDGTQVQTERQPELGGALLSLEAPGISVFNKYDPLSGRLLEAQGNLGMQKDHWSPSGLLTKADYNWQGDQPRSQQQTTTPAGKVTRLTDADGAEQRCQYDALGRLSQQQGPDVTISVTYDAASRIHQQRTQAKDGSRDMTVTLGYDSLGRPARRETATRTPTRQSLEIQTQQWRKDGKLTQRELSRDGVLVRRETFDYDIRGRMISHRLTGPSLPEDAHGKTYREQHFEYDALDNVRRLETVLADGSANNVATFTYNPSDLTQLINISHSRSDYPAPVTLEYDALGNLKRDEKGNPLHYDALGRLIGVTLPTGERRWHYGPGGNIIKTEDAAGPRWRYHTGGQLSCEIGDTTQTRWARAGAVPVAESRLTSAVREVMLLGTDAQGSVTTEAQDDINTPVYGAYGQSQPGASRLGYAGVLREEDSGWYFLGDYRIYNPALMRFHSRDSLSPFGEGGLNGYAYCAGDPVNRIDPSGHSWLDWLLPAVGIAFGVMGAVASFGALAAPAAALTASYITAVTTATLSVVSLAADVASIALLATGNENAGRILGFVGMATGLASAAPSIAGAAAKGVKKVGKFVGAWQHKLQNAGGVPGRGQAFYEGIRREPRLDQMARHALPVNDLQHARQNFPMPAPLLNRRLNEMPDVVMQNIVRQLPGSDLVSLSQTSSEMSRMVRGNTQPVFNQLPTLHQTHQEANRAYVNYVQQTWLGNTNGVLPEQIPQAGISPARTTFVANITDGYGYATVADIQADNAYRSLIHSRNTQAQLREWETALRSIRLD</sequence>
<dbReference type="NCBIfam" id="TIGR03696">
    <property type="entry name" value="Rhs_assc_core"/>
    <property type="match status" value="1"/>
</dbReference>
<feature type="region of interest" description="Disordered" evidence="1">
    <location>
        <begin position="470"/>
        <end position="493"/>
    </location>
</feature>
<keyword evidence="2" id="KW-0812">Transmembrane</keyword>
<feature type="transmembrane region" description="Helical" evidence="2">
    <location>
        <begin position="891"/>
        <end position="914"/>
    </location>
</feature>
<dbReference type="InterPro" id="IPR001810">
    <property type="entry name" value="F-box_dom"/>
</dbReference>
<feature type="transmembrane region" description="Helical" evidence="2">
    <location>
        <begin position="921"/>
        <end position="945"/>
    </location>
</feature>
<proteinExistence type="predicted"/>
<dbReference type="Pfam" id="PF05593">
    <property type="entry name" value="RHS_repeat"/>
    <property type="match status" value="2"/>
</dbReference>
<name>A0A853ZQD9_9PSED</name>
<keyword evidence="2" id="KW-0472">Membrane</keyword>
<dbReference type="PROSITE" id="PS50181">
    <property type="entry name" value="FBOX"/>
    <property type="match status" value="1"/>
</dbReference>
<dbReference type="Proteomes" id="UP000185990">
    <property type="component" value="Unassembled WGS sequence"/>
</dbReference>
<dbReference type="PANTHER" id="PTHR32305:SF15">
    <property type="entry name" value="PROTEIN RHSA-RELATED"/>
    <property type="match status" value="1"/>
</dbReference>
<gene>
    <name evidence="4" type="ORF">BOH74_20425</name>
</gene>
<evidence type="ECO:0000256" key="2">
    <source>
        <dbReference type="SAM" id="Phobius"/>
    </source>
</evidence>
<protein>
    <recommendedName>
        <fullName evidence="3">F-box domain-containing protein</fullName>
    </recommendedName>
</protein>
<accession>A0A853ZQD9</accession>
<dbReference type="InterPro" id="IPR050708">
    <property type="entry name" value="T6SS_VgrG/RHS"/>
</dbReference>
<dbReference type="InterPro" id="IPR031325">
    <property type="entry name" value="RHS_repeat"/>
</dbReference>
<dbReference type="InterPro" id="IPR006530">
    <property type="entry name" value="YD"/>
</dbReference>
<feature type="domain" description="F-box" evidence="3">
    <location>
        <begin position="1047"/>
        <end position="1095"/>
    </location>
</feature>
<dbReference type="NCBIfam" id="TIGR01643">
    <property type="entry name" value="YD_repeat_2x"/>
    <property type="match status" value="4"/>
</dbReference>
<dbReference type="PANTHER" id="PTHR32305">
    <property type="match status" value="1"/>
</dbReference>
<reference evidence="4 5" key="1">
    <citation type="submission" date="2016-11" db="EMBL/GenBank/DDBJ databases">
        <title>Draft genome of Pseudomonas versuta A4R1.12.</title>
        <authorList>
            <person name="See-Too W.-S."/>
        </authorList>
    </citation>
    <scope>NUCLEOTIDE SEQUENCE [LARGE SCALE GENOMIC DNA]</scope>
    <source>
        <strain evidence="4 5">A4R1.12</strain>
    </source>
</reference>
<keyword evidence="2" id="KW-1133">Transmembrane helix</keyword>
<dbReference type="CDD" id="cd09917">
    <property type="entry name" value="F-box_SF"/>
    <property type="match status" value="1"/>
</dbReference>